<dbReference type="OrthoDB" id="2704796at2"/>
<dbReference type="AlphaFoldDB" id="A0A0J6D1I3"/>
<name>A0A0J6D1I3_9BACL</name>
<sequence length="76" mass="8248">MKTIEVLTISILIIVAGCSVNSSTEKYSGETVKEAQANGEAFSVSLDTDLMVAGVAIQSEKFPEKKEECVERICDY</sequence>
<proteinExistence type="predicted"/>
<dbReference type="EMBL" id="LELK01000001">
    <property type="protein sequence ID" value="KMM39225.1"/>
    <property type="molecule type" value="Genomic_DNA"/>
</dbReference>
<dbReference type="PROSITE" id="PS51257">
    <property type="entry name" value="PROKAR_LIPOPROTEIN"/>
    <property type="match status" value="1"/>
</dbReference>
<reference evidence="1" key="1">
    <citation type="submission" date="2015-06" db="EMBL/GenBank/DDBJ databases">
        <authorList>
            <person name="Liu B."/>
            <person name="Wang J."/>
            <person name="Zhu Y."/>
            <person name="Liu G."/>
            <person name="Chen Q."/>
            <person name="Zheng C."/>
            <person name="Che J."/>
            <person name="Ge C."/>
            <person name="Shi H."/>
            <person name="Pan Z."/>
            <person name="Liu X."/>
        </authorList>
    </citation>
    <scope>NUCLEOTIDE SEQUENCE [LARGE SCALE GENOMIC DNA]</scope>
    <source>
        <strain evidence="1">DSM 16346</strain>
    </source>
</reference>
<protein>
    <recommendedName>
        <fullName evidence="3">Lipoprotein</fullName>
    </recommendedName>
</protein>
<evidence type="ECO:0008006" key="3">
    <source>
        <dbReference type="Google" id="ProtNLM"/>
    </source>
</evidence>
<organism evidence="1 2">
    <name type="scientific">Guptibacillus hwajinpoensis</name>
    <dbReference type="NCBI Taxonomy" id="208199"/>
    <lineage>
        <taxon>Bacteria</taxon>
        <taxon>Bacillati</taxon>
        <taxon>Bacillota</taxon>
        <taxon>Bacilli</taxon>
        <taxon>Bacillales</taxon>
        <taxon>Guptibacillaceae</taxon>
        <taxon>Guptibacillus</taxon>
    </lineage>
</organism>
<dbReference type="RefSeq" id="WP_048310395.1">
    <property type="nucleotide sequence ID" value="NZ_CP119526.1"/>
</dbReference>
<dbReference type="STRING" id="157733.AB986_08365"/>
<evidence type="ECO:0000313" key="2">
    <source>
        <dbReference type="Proteomes" id="UP000035996"/>
    </source>
</evidence>
<comment type="caution">
    <text evidence="1">The sequence shown here is derived from an EMBL/GenBank/DDBJ whole genome shotgun (WGS) entry which is preliminary data.</text>
</comment>
<accession>A0A0J6D1I3</accession>
<dbReference type="Proteomes" id="UP000035996">
    <property type="component" value="Unassembled WGS sequence"/>
</dbReference>
<keyword evidence="2" id="KW-1185">Reference proteome</keyword>
<evidence type="ECO:0000313" key="1">
    <source>
        <dbReference type="EMBL" id="KMM39225.1"/>
    </source>
</evidence>
<gene>
    <name evidence="1" type="ORF">AB986_08365</name>
</gene>